<comment type="caution">
    <text evidence="4">The sequence shown here is derived from an EMBL/GenBank/DDBJ whole genome shotgun (WGS) entry which is preliminary data.</text>
</comment>
<dbReference type="GO" id="GO:0019867">
    <property type="term" value="C:outer membrane"/>
    <property type="evidence" value="ECO:0007669"/>
    <property type="project" value="InterPro"/>
</dbReference>
<dbReference type="Pfam" id="PF01103">
    <property type="entry name" value="Omp85"/>
    <property type="match status" value="1"/>
</dbReference>
<dbReference type="PANTHER" id="PTHR12815:SF23">
    <property type="entry name" value="OUTER MEMBRANE PROTEIN ASSEMBLY FACTOR BAMA"/>
    <property type="match status" value="1"/>
</dbReference>
<accession>A0A1J5P274</accession>
<gene>
    <name evidence="4" type="primary">bamA_14</name>
    <name evidence="4" type="ORF">GALL_527830</name>
</gene>
<dbReference type="PANTHER" id="PTHR12815">
    <property type="entry name" value="SORTING AND ASSEMBLY MACHINERY SAMM50 PROTEIN FAMILY MEMBER"/>
    <property type="match status" value="1"/>
</dbReference>
<dbReference type="InterPro" id="IPR000184">
    <property type="entry name" value="Bac_surfAg_D15"/>
</dbReference>
<dbReference type="Gene3D" id="2.40.160.50">
    <property type="entry name" value="membrane protein fhac: a member of the omp85/tpsb transporter family"/>
    <property type="match status" value="1"/>
</dbReference>
<proteinExistence type="predicted"/>
<evidence type="ECO:0000256" key="2">
    <source>
        <dbReference type="ARBA" id="ARBA00023136"/>
    </source>
</evidence>
<comment type="subcellular location">
    <subcellularLocation>
        <location evidence="1">Membrane</location>
    </subcellularLocation>
</comment>
<reference evidence="4" key="1">
    <citation type="submission" date="2016-10" db="EMBL/GenBank/DDBJ databases">
        <title>Sequence of Gallionella enrichment culture.</title>
        <authorList>
            <person name="Poehlein A."/>
            <person name="Muehling M."/>
            <person name="Daniel R."/>
        </authorList>
    </citation>
    <scope>NUCLEOTIDE SEQUENCE</scope>
</reference>
<dbReference type="EMBL" id="MLJW01007154">
    <property type="protein sequence ID" value="OIQ65657.1"/>
    <property type="molecule type" value="Genomic_DNA"/>
</dbReference>
<dbReference type="AlphaFoldDB" id="A0A1J5P274"/>
<organism evidence="4">
    <name type="scientific">mine drainage metagenome</name>
    <dbReference type="NCBI Taxonomy" id="410659"/>
    <lineage>
        <taxon>unclassified sequences</taxon>
        <taxon>metagenomes</taxon>
        <taxon>ecological metagenomes</taxon>
    </lineage>
</organism>
<keyword evidence="2" id="KW-0472">Membrane</keyword>
<evidence type="ECO:0000256" key="1">
    <source>
        <dbReference type="ARBA" id="ARBA00004370"/>
    </source>
</evidence>
<evidence type="ECO:0000313" key="4">
    <source>
        <dbReference type="EMBL" id="OIQ65657.1"/>
    </source>
</evidence>
<dbReference type="InterPro" id="IPR039910">
    <property type="entry name" value="D15-like"/>
</dbReference>
<sequence>MGWARDSRDSALAPTQGRYQRVNGEWSFAGDARYVRASYQFQQYVPLTKQYTAAFNAEVGAGSATGDRSYPVFKNYFGGGLGSVRGFEQGSLGPQDVSGSTVGGTRKLNLNLEVLTPFPGAGNDRTLRMYGFMDAGMVSGDDAGLAINANANNLRASVGVGISWISPVGPLRLAFAKPIRKFDNDRIQSMQFHIGTSF</sequence>
<protein>
    <submittedName>
        <fullName evidence="4">Outer membrane protein assembly factor BamA</fullName>
    </submittedName>
</protein>
<feature type="domain" description="Bacterial surface antigen (D15)" evidence="3">
    <location>
        <begin position="2"/>
        <end position="198"/>
    </location>
</feature>
<evidence type="ECO:0000259" key="3">
    <source>
        <dbReference type="Pfam" id="PF01103"/>
    </source>
</evidence>
<name>A0A1J5P274_9ZZZZ</name>